<evidence type="ECO:0000313" key="3">
    <source>
        <dbReference type="Proteomes" id="UP000452235"/>
    </source>
</evidence>
<name>A0A5M3Z1X5_ASPTE</name>
<dbReference type="OrthoDB" id="3162439at2759"/>
<evidence type="ECO:0000259" key="1">
    <source>
        <dbReference type="Pfam" id="PF09994"/>
    </source>
</evidence>
<reference evidence="2 3" key="1">
    <citation type="submission" date="2020-01" db="EMBL/GenBank/DDBJ databases">
        <title>Aspergillus terreus IFO 6365 whole genome shotgun sequence.</title>
        <authorList>
            <person name="Kanamasa S."/>
            <person name="Takahashi H."/>
        </authorList>
    </citation>
    <scope>NUCLEOTIDE SEQUENCE [LARGE SCALE GENOMIC DNA]</scope>
    <source>
        <strain evidence="2 3">IFO 6365</strain>
    </source>
</reference>
<evidence type="ECO:0000313" key="2">
    <source>
        <dbReference type="EMBL" id="GFF17232.1"/>
    </source>
</evidence>
<dbReference type="PANTHER" id="PTHR33840">
    <property type="match status" value="1"/>
</dbReference>
<dbReference type="AlphaFoldDB" id="A0A5M3Z1X5"/>
<dbReference type="Proteomes" id="UP000452235">
    <property type="component" value="Unassembled WGS sequence"/>
</dbReference>
<dbReference type="VEuPathDB" id="FungiDB:ATEG_03348"/>
<feature type="domain" description="T6SS Phospholipase effector Tle1-like catalytic" evidence="1">
    <location>
        <begin position="15"/>
        <end position="329"/>
    </location>
</feature>
<dbReference type="Pfam" id="PF09994">
    <property type="entry name" value="T6SS_Tle1-like_cat"/>
    <property type="match status" value="1"/>
</dbReference>
<protein>
    <recommendedName>
        <fullName evidence="1">T6SS Phospholipase effector Tle1-like catalytic domain-containing protein</fullName>
    </recommendedName>
</protein>
<dbReference type="InterPro" id="IPR018712">
    <property type="entry name" value="Tle1-like_cat"/>
</dbReference>
<keyword evidence="3" id="KW-1185">Reference proteome</keyword>
<proteinExistence type="predicted"/>
<dbReference type="PANTHER" id="PTHR33840:SF2">
    <property type="entry name" value="TLE1 PHOSPHOLIPASE DOMAIN-CONTAINING PROTEIN"/>
    <property type="match status" value="1"/>
</dbReference>
<organism evidence="2 3">
    <name type="scientific">Aspergillus terreus</name>
    <dbReference type="NCBI Taxonomy" id="33178"/>
    <lineage>
        <taxon>Eukaryota</taxon>
        <taxon>Fungi</taxon>
        <taxon>Dikarya</taxon>
        <taxon>Ascomycota</taxon>
        <taxon>Pezizomycotina</taxon>
        <taxon>Eurotiomycetes</taxon>
        <taxon>Eurotiomycetidae</taxon>
        <taxon>Eurotiales</taxon>
        <taxon>Aspergillaceae</taxon>
        <taxon>Aspergillus</taxon>
        <taxon>Aspergillus subgen. Circumdati</taxon>
    </lineage>
</organism>
<dbReference type="EMBL" id="BLJY01000006">
    <property type="protein sequence ID" value="GFF17232.1"/>
    <property type="molecule type" value="Genomic_DNA"/>
</dbReference>
<gene>
    <name evidence="2" type="ORF">ATEIFO6365_0006058000</name>
</gene>
<accession>A0A5M3Z1X5</accession>
<sequence>MAASEDTPRTTPSQTVLCFDGTGNTFRADGTETNVLRICRMVARSDHQLVYYQPGIGTEITAGSLAATTLKKSSRLGKSKTLSQALGKSFDKHVLGGYRFLMRHCRSDSHIYIFGFSRGAYTARFLAEMLDYTGLLGPDNEEMIPFIWEAFSRWKLARFNNTSEKRRAFDFMRQCRETLCRPVQQVKFLGLFDTVNSVTDFEINNIISSTAQVTRHAVSIDERRVKFQPVLLGENLKNRGKDKKPYEHTMLTEKQKEEASVLPGESVSHAVPTGETSTTKSSGEDDSEHVDLLEVWFPGGHADIGGGFQKVEGEQWQLSHAPLVWMVQEARRAGLDFDEKKLHQFKCIEDDAPTDGCDPDEGEMRFVPALLRSSEDGRLHDRLQFGQGFSVPSVLVWRLMEYIPIRRAELQQDGRWELIRWKLHRGRVRDIPLDAWIHVSAIRRMKADKNYRPGNLIVGGGGRGTRRAPEEAGIGEWVVDTHAEDPVRELYVRKLARHMRDQAARVN</sequence>
<comment type="caution">
    <text evidence="2">The sequence shown here is derived from an EMBL/GenBank/DDBJ whole genome shotgun (WGS) entry which is preliminary data.</text>
</comment>